<dbReference type="PROSITE" id="PS50871">
    <property type="entry name" value="C1Q"/>
    <property type="match status" value="1"/>
</dbReference>
<evidence type="ECO:0000256" key="3">
    <source>
        <dbReference type="ARBA" id="ARBA00022729"/>
    </source>
</evidence>
<organism evidence="5 6">
    <name type="scientific">Dreissena polymorpha</name>
    <name type="common">Zebra mussel</name>
    <name type="synonym">Mytilus polymorpha</name>
    <dbReference type="NCBI Taxonomy" id="45954"/>
    <lineage>
        <taxon>Eukaryota</taxon>
        <taxon>Metazoa</taxon>
        <taxon>Spiralia</taxon>
        <taxon>Lophotrochozoa</taxon>
        <taxon>Mollusca</taxon>
        <taxon>Bivalvia</taxon>
        <taxon>Autobranchia</taxon>
        <taxon>Heteroconchia</taxon>
        <taxon>Euheterodonta</taxon>
        <taxon>Imparidentia</taxon>
        <taxon>Neoheterodontei</taxon>
        <taxon>Myida</taxon>
        <taxon>Dreissenoidea</taxon>
        <taxon>Dreissenidae</taxon>
        <taxon>Dreissena</taxon>
    </lineage>
</organism>
<comment type="caution">
    <text evidence="5">The sequence shown here is derived from an EMBL/GenBank/DDBJ whole genome shotgun (WGS) entry which is preliminary data.</text>
</comment>
<dbReference type="AlphaFoldDB" id="A0A9D4IT20"/>
<dbReference type="InterPro" id="IPR050822">
    <property type="entry name" value="Cerebellin_Synaptic_Org"/>
</dbReference>
<dbReference type="PRINTS" id="PR00007">
    <property type="entry name" value="COMPLEMNTC1Q"/>
</dbReference>
<keyword evidence="6" id="KW-1185">Reference proteome</keyword>
<keyword evidence="3" id="KW-0732">Signal</keyword>
<accession>A0A9D4IT20</accession>
<sequence>MYCPASGTFVGFSIELRSNYNYYNNITVIKFDNVHYNEGSHYSPSTGIFTVPLSGLYVFMFNVQVRYKSSDTSQLAYVKLQVNGISKALALVQGIGHLTGGNAAVVKVSAGDRVYVSTADERDRYYIHPYRTMFSGALLHVI</sequence>
<reference evidence="5" key="2">
    <citation type="submission" date="2020-11" db="EMBL/GenBank/DDBJ databases">
        <authorList>
            <person name="McCartney M.A."/>
            <person name="Auch B."/>
            <person name="Kono T."/>
            <person name="Mallez S."/>
            <person name="Becker A."/>
            <person name="Gohl D.M."/>
            <person name="Silverstein K.A.T."/>
            <person name="Koren S."/>
            <person name="Bechman K.B."/>
            <person name="Herman A."/>
            <person name="Abrahante J.E."/>
            <person name="Garbe J."/>
        </authorList>
    </citation>
    <scope>NUCLEOTIDE SEQUENCE</scope>
    <source>
        <strain evidence="5">Duluth1</strain>
        <tissue evidence="5">Whole animal</tissue>
    </source>
</reference>
<dbReference type="InterPro" id="IPR001073">
    <property type="entry name" value="C1q_dom"/>
</dbReference>
<proteinExistence type="predicted"/>
<gene>
    <name evidence="5" type="ORF">DPMN_160975</name>
</gene>
<dbReference type="Gene3D" id="2.60.120.40">
    <property type="match status" value="1"/>
</dbReference>
<dbReference type="EMBL" id="JAIWYP010000008">
    <property type="protein sequence ID" value="KAH3783048.1"/>
    <property type="molecule type" value="Genomic_DNA"/>
</dbReference>
<dbReference type="Pfam" id="PF00386">
    <property type="entry name" value="C1q"/>
    <property type="match status" value="1"/>
</dbReference>
<keyword evidence="2" id="KW-0964">Secreted</keyword>
<evidence type="ECO:0000313" key="6">
    <source>
        <dbReference type="Proteomes" id="UP000828390"/>
    </source>
</evidence>
<protein>
    <recommendedName>
        <fullName evidence="4">C1q domain-containing protein</fullName>
    </recommendedName>
</protein>
<feature type="domain" description="C1q" evidence="4">
    <location>
        <begin position="5"/>
        <end position="142"/>
    </location>
</feature>
<dbReference type="PANTHER" id="PTHR22923:SF116">
    <property type="entry name" value="C1Q DOMAIN-CONTAINING PROTEIN"/>
    <property type="match status" value="1"/>
</dbReference>
<dbReference type="SUPFAM" id="SSF49842">
    <property type="entry name" value="TNF-like"/>
    <property type="match status" value="1"/>
</dbReference>
<evidence type="ECO:0000256" key="2">
    <source>
        <dbReference type="ARBA" id="ARBA00022525"/>
    </source>
</evidence>
<evidence type="ECO:0000259" key="4">
    <source>
        <dbReference type="PROSITE" id="PS50871"/>
    </source>
</evidence>
<dbReference type="SMART" id="SM00110">
    <property type="entry name" value="C1Q"/>
    <property type="match status" value="1"/>
</dbReference>
<dbReference type="InterPro" id="IPR008983">
    <property type="entry name" value="Tumour_necrosis_fac-like_dom"/>
</dbReference>
<dbReference type="Proteomes" id="UP000828390">
    <property type="component" value="Unassembled WGS sequence"/>
</dbReference>
<dbReference type="GO" id="GO:0005576">
    <property type="term" value="C:extracellular region"/>
    <property type="evidence" value="ECO:0007669"/>
    <property type="project" value="UniProtKB-SubCell"/>
</dbReference>
<comment type="subcellular location">
    <subcellularLocation>
        <location evidence="1">Secreted</location>
    </subcellularLocation>
</comment>
<evidence type="ECO:0000256" key="1">
    <source>
        <dbReference type="ARBA" id="ARBA00004613"/>
    </source>
</evidence>
<reference evidence="5" key="1">
    <citation type="journal article" date="2019" name="bioRxiv">
        <title>The Genome of the Zebra Mussel, Dreissena polymorpha: A Resource for Invasive Species Research.</title>
        <authorList>
            <person name="McCartney M.A."/>
            <person name="Auch B."/>
            <person name="Kono T."/>
            <person name="Mallez S."/>
            <person name="Zhang Y."/>
            <person name="Obille A."/>
            <person name="Becker A."/>
            <person name="Abrahante J.E."/>
            <person name="Garbe J."/>
            <person name="Badalamenti J.P."/>
            <person name="Herman A."/>
            <person name="Mangelson H."/>
            <person name="Liachko I."/>
            <person name="Sullivan S."/>
            <person name="Sone E.D."/>
            <person name="Koren S."/>
            <person name="Silverstein K.A.T."/>
            <person name="Beckman K.B."/>
            <person name="Gohl D.M."/>
        </authorList>
    </citation>
    <scope>NUCLEOTIDE SEQUENCE</scope>
    <source>
        <strain evidence="5">Duluth1</strain>
        <tissue evidence="5">Whole animal</tissue>
    </source>
</reference>
<evidence type="ECO:0000313" key="5">
    <source>
        <dbReference type="EMBL" id="KAH3783048.1"/>
    </source>
</evidence>
<dbReference type="PANTHER" id="PTHR22923">
    <property type="entry name" value="CEREBELLIN-RELATED"/>
    <property type="match status" value="1"/>
</dbReference>
<name>A0A9D4IT20_DREPO</name>